<evidence type="ECO:0000256" key="1">
    <source>
        <dbReference type="SAM" id="MobiDB-lite"/>
    </source>
</evidence>
<organism evidence="2 3">
    <name type="scientific">Marmota monax</name>
    <name type="common">Woodchuck</name>
    <dbReference type="NCBI Taxonomy" id="9995"/>
    <lineage>
        <taxon>Eukaryota</taxon>
        <taxon>Metazoa</taxon>
        <taxon>Chordata</taxon>
        <taxon>Craniata</taxon>
        <taxon>Vertebrata</taxon>
        <taxon>Euteleostomi</taxon>
        <taxon>Mammalia</taxon>
        <taxon>Eutheria</taxon>
        <taxon>Euarchontoglires</taxon>
        <taxon>Glires</taxon>
        <taxon>Rodentia</taxon>
        <taxon>Sciuromorpha</taxon>
        <taxon>Sciuridae</taxon>
        <taxon>Xerinae</taxon>
        <taxon>Marmotini</taxon>
        <taxon>Marmota</taxon>
    </lineage>
</organism>
<sequence length="104" mass="10743">EPSTELTEVSDLARQAVNLAARERSGPGAAVTPRSRRAALWHRSPSPVPTAAGASPPHPSRARAVASSAWMPAGAVADTWQPGLQVQPGSKVLPFGRAGSDSQK</sequence>
<dbReference type="EMBL" id="CABDUW010002151">
    <property type="protein sequence ID" value="VTJ85683.1"/>
    <property type="molecule type" value="Genomic_DNA"/>
</dbReference>
<comment type="caution">
    <text evidence="2">The sequence shown here is derived from an EMBL/GenBank/DDBJ whole genome shotgun (WGS) entry which is preliminary data.</text>
</comment>
<evidence type="ECO:0000313" key="3">
    <source>
        <dbReference type="Proteomes" id="UP000335636"/>
    </source>
</evidence>
<evidence type="ECO:0000313" key="2">
    <source>
        <dbReference type="EMBL" id="VTJ85683.1"/>
    </source>
</evidence>
<dbReference type="Proteomes" id="UP000335636">
    <property type="component" value="Unassembled WGS sequence"/>
</dbReference>
<feature type="non-terminal residue" evidence="2">
    <location>
        <position position="1"/>
    </location>
</feature>
<accession>A0A5E4CV85</accession>
<feature type="region of interest" description="Disordered" evidence="1">
    <location>
        <begin position="23"/>
        <end position="66"/>
    </location>
</feature>
<feature type="region of interest" description="Disordered" evidence="1">
    <location>
        <begin position="84"/>
        <end position="104"/>
    </location>
</feature>
<name>A0A5E4CV85_MARMO</name>
<dbReference type="AlphaFoldDB" id="A0A5E4CV85"/>
<proteinExistence type="predicted"/>
<keyword evidence="3" id="KW-1185">Reference proteome</keyword>
<gene>
    <name evidence="2" type="ORF">MONAX_5E018162</name>
</gene>
<protein>
    <submittedName>
        <fullName evidence="2">Uncharacterized protein</fullName>
    </submittedName>
</protein>
<reference evidence="2" key="1">
    <citation type="submission" date="2019-04" db="EMBL/GenBank/DDBJ databases">
        <authorList>
            <person name="Alioto T."/>
            <person name="Alioto T."/>
        </authorList>
    </citation>
    <scope>NUCLEOTIDE SEQUENCE [LARGE SCALE GENOMIC DNA]</scope>
</reference>